<evidence type="ECO:0000256" key="2">
    <source>
        <dbReference type="ARBA" id="ARBA00022692"/>
    </source>
</evidence>
<comment type="similarity">
    <text evidence="6">Belongs to the SEDS family. MrdB/RodA subfamily.</text>
</comment>
<dbReference type="STRING" id="197221.gene:10748185"/>
<reference evidence="7 8" key="1">
    <citation type="journal article" date="2002" name="DNA Res.">
        <title>Complete genome structure of the thermophilic cyanobacterium Thermosynechococcus elongatus BP-1.</title>
        <authorList>
            <person name="Nakamura Y."/>
            <person name="Kaneko T."/>
            <person name="Sato S."/>
            <person name="Ikeuchi M."/>
            <person name="Katoh H."/>
            <person name="Sasamoto S."/>
            <person name="Watanabe A."/>
            <person name="Iriguchi M."/>
            <person name="Kawashima K."/>
            <person name="Kimura T."/>
            <person name="Kishida Y."/>
            <person name="Kiyokawa C."/>
            <person name="Kohara M."/>
            <person name="Matsumoto M."/>
            <person name="Matsuno A."/>
            <person name="Nakazaki N."/>
            <person name="Shimpo S."/>
            <person name="Sugimoto M."/>
            <person name="Takeuchi C."/>
            <person name="Yamada M."/>
            <person name="Tabata S."/>
        </authorList>
    </citation>
    <scope>NUCLEOTIDE SEQUENCE [LARGE SCALE GENOMIC DNA]</scope>
    <source>
        <strain evidence="8">IAM M-273 / NIES-2133 / BP-1</strain>
    </source>
</reference>
<comment type="subcellular location">
    <subcellularLocation>
        <location evidence="6">Cell inner membrane</location>
        <topology evidence="6">Multi-pass membrane protein</topology>
    </subcellularLocation>
    <subcellularLocation>
        <location evidence="1">Membrane</location>
        <topology evidence="1">Multi-pass membrane protein</topology>
    </subcellularLocation>
</comment>
<dbReference type="EC" id="2.4.99.28" evidence="6"/>
<keyword evidence="4 6" id="KW-1133">Transmembrane helix</keyword>
<feature type="transmembrane region" description="Helical" evidence="6">
    <location>
        <begin position="210"/>
        <end position="226"/>
    </location>
</feature>
<dbReference type="eggNOG" id="COG0772">
    <property type="taxonomic scope" value="Bacteria"/>
</dbReference>
<feature type="transmembrane region" description="Helical" evidence="6">
    <location>
        <begin position="282"/>
        <end position="303"/>
    </location>
</feature>
<dbReference type="GO" id="GO:0009252">
    <property type="term" value="P:peptidoglycan biosynthetic process"/>
    <property type="evidence" value="ECO:0007669"/>
    <property type="project" value="UniProtKB-UniRule"/>
</dbReference>
<comment type="pathway">
    <text evidence="6">Cell wall biogenesis; peptidoglycan biosynthesis.</text>
</comment>
<dbReference type="GO" id="GO:0071555">
    <property type="term" value="P:cell wall organization"/>
    <property type="evidence" value="ECO:0007669"/>
    <property type="project" value="UniProtKB-KW"/>
</dbReference>
<keyword evidence="8" id="KW-1185">Reference proteome</keyword>
<feature type="transmembrane region" description="Helical" evidence="6">
    <location>
        <begin position="127"/>
        <end position="145"/>
    </location>
</feature>
<feature type="transmembrane region" description="Helical" evidence="6">
    <location>
        <begin position="372"/>
        <end position="392"/>
    </location>
</feature>
<proteinExistence type="inferred from homology"/>
<evidence type="ECO:0000256" key="6">
    <source>
        <dbReference type="HAMAP-Rule" id="MF_02079"/>
    </source>
</evidence>
<feature type="transmembrane region" description="Helical" evidence="6">
    <location>
        <begin position="68"/>
        <end position="85"/>
    </location>
</feature>
<sequence>MLSLSSNGSSLRAWAAKHSATQAKMGVLIKPPLFQPSGNEGYLAMFWTTRLWQRRWSAWLYPWRGMDWLLLIAVWLITLLGAVAIHSAELHIGEKDGFQHLAIAGLGTILLFLLARVPTSVLISVHWWVYGISCFLLLAVSLFGVEANGAQSWLPIAGFNLQPSEFAKISIILTQAALLQRVPAHGLSGILRVFAATALPLGLILSEPDLGTSLVFAAITLGMLYWANARLGWIVLMLSPLVAAILFALPLPYELNLVLWFLWTLGMGVVAWQSLPLGWIGAIGGIVLNLSGAGLGQLLWSVLKDYQKDRLLMFLDPDKDPLGAGYHLIQSRIAIGAGGLWGRGLFHGTQTQLGFIPEQHTDFIFSAIGEELGFWGGLLVLGLFWLIGLRLLQIANSARDDFGSLLAIGLFAMLMFQAVVNIGMTINLFPVTGIPLPFLSYGRSALLATYIGLGLVQAVANHRPRSRY</sequence>
<keyword evidence="6" id="KW-0573">Peptidoglycan synthesis</keyword>
<dbReference type="KEGG" id="tel:tlr1583"/>
<accession>Q8DIK2</accession>
<dbReference type="GO" id="GO:0051301">
    <property type="term" value="P:cell division"/>
    <property type="evidence" value="ECO:0007669"/>
    <property type="project" value="InterPro"/>
</dbReference>
<evidence type="ECO:0000256" key="1">
    <source>
        <dbReference type="ARBA" id="ARBA00004141"/>
    </source>
</evidence>
<dbReference type="HAMAP" id="MF_02079">
    <property type="entry name" value="PGT_RodA"/>
    <property type="match status" value="1"/>
</dbReference>
<evidence type="ECO:0000313" key="7">
    <source>
        <dbReference type="EMBL" id="BAC09135.1"/>
    </source>
</evidence>
<evidence type="ECO:0000256" key="4">
    <source>
        <dbReference type="ARBA" id="ARBA00022989"/>
    </source>
</evidence>
<feature type="transmembrane region" description="Helical" evidence="6">
    <location>
        <begin position="97"/>
        <end position="115"/>
    </location>
</feature>
<feature type="transmembrane region" description="Helical" evidence="6">
    <location>
        <begin position="404"/>
        <end position="429"/>
    </location>
</feature>
<dbReference type="GO" id="GO:0032153">
    <property type="term" value="C:cell division site"/>
    <property type="evidence" value="ECO:0007669"/>
    <property type="project" value="TreeGrafter"/>
</dbReference>
<keyword evidence="3 6" id="KW-0133">Cell shape</keyword>
<dbReference type="GO" id="GO:0015648">
    <property type="term" value="F:lipid-linked peptidoglycan transporter activity"/>
    <property type="evidence" value="ECO:0007669"/>
    <property type="project" value="TreeGrafter"/>
</dbReference>
<name>Q8DIK2_THEVB</name>
<evidence type="ECO:0000313" key="8">
    <source>
        <dbReference type="Proteomes" id="UP000000440"/>
    </source>
</evidence>
<keyword evidence="6" id="KW-0997">Cell inner membrane</keyword>
<keyword evidence="6" id="KW-0961">Cell wall biogenesis/degradation</keyword>
<gene>
    <name evidence="6" type="primary">rodA</name>
    <name evidence="7" type="ordered locus">tlr1583</name>
</gene>
<organism evidence="7 8">
    <name type="scientific">Thermosynechococcus vestitus (strain NIES-2133 / IAM M-273 / BP-1)</name>
    <dbReference type="NCBI Taxonomy" id="197221"/>
    <lineage>
        <taxon>Bacteria</taxon>
        <taxon>Bacillati</taxon>
        <taxon>Cyanobacteriota</taxon>
        <taxon>Cyanophyceae</taxon>
        <taxon>Acaryochloridales</taxon>
        <taxon>Thermosynechococcaceae</taxon>
        <taxon>Thermosynechococcus</taxon>
    </lineage>
</organism>
<dbReference type="InterPro" id="IPR001182">
    <property type="entry name" value="FtsW/RodA"/>
</dbReference>
<dbReference type="EnsemblBacteria" id="BAC09135">
    <property type="protein sequence ID" value="BAC09135"/>
    <property type="gene ID" value="BAC09135"/>
</dbReference>
<comment type="catalytic activity">
    <reaction evidence="6">
        <text>[GlcNAc-(1-&gt;4)-Mur2Ac(oyl-L-Ala-gamma-D-Glu-L-Lys-D-Ala-D-Ala)](n)-di-trans,octa-cis-undecaprenyl diphosphate + beta-D-GlcNAc-(1-&gt;4)-Mur2Ac(oyl-L-Ala-gamma-D-Glu-L-Lys-D-Ala-D-Ala)-di-trans,octa-cis-undecaprenyl diphosphate = [GlcNAc-(1-&gt;4)-Mur2Ac(oyl-L-Ala-gamma-D-Glu-L-Lys-D-Ala-D-Ala)](n+1)-di-trans,octa-cis-undecaprenyl diphosphate + di-trans,octa-cis-undecaprenyl diphosphate + H(+)</text>
        <dbReference type="Rhea" id="RHEA:23708"/>
        <dbReference type="Rhea" id="RHEA-COMP:9602"/>
        <dbReference type="Rhea" id="RHEA-COMP:9603"/>
        <dbReference type="ChEBI" id="CHEBI:15378"/>
        <dbReference type="ChEBI" id="CHEBI:58405"/>
        <dbReference type="ChEBI" id="CHEBI:60033"/>
        <dbReference type="ChEBI" id="CHEBI:78435"/>
        <dbReference type="EC" id="2.4.99.28"/>
    </reaction>
</comment>
<dbReference type="InterPro" id="IPR011923">
    <property type="entry name" value="RodA/MrdB"/>
</dbReference>
<evidence type="ECO:0000256" key="5">
    <source>
        <dbReference type="ARBA" id="ARBA00023136"/>
    </source>
</evidence>
<keyword evidence="6" id="KW-1003">Cell membrane</keyword>
<dbReference type="PANTHER" id="PTHR30474:SF1">
    <property type="entry name" value="PEPTIDOGLYCAN GLYCOSYLTRANSFERASE MRDB"/>
    <property type="match status" value="1"/>
</dbReference>
<comment type="function">
    <text evidence="6">Peptidoglycan polymerase that is essential for cell wall elongation.</text>
</comment>
<dbReference type="NCBIfam" id="NF037961">
    <property type="entry name" value="RodA_shape"/>
    <property type="match status" value="1"/>
</dbReference>
<dbReference type="NCBIfam" id="TIGR02210">
    <property type="entry name" value="rodA_shape"/>
    <property type="match status" value="1"/>
</dbReference>
<dbReference type="Proteomes" id="UP000000440">
    <property type="component" value="Chromosome"/>
</dbReference>
<protein>
    <recommendedName>
        <fullName evidence="6">Peptidoglycan glycosyltransferase RodA</fullName>
        <shortName evidence="6">PGT</shortName>
        <ecNumber evidence="6">2.4.99.28</ecNumber>
    </recommendedName>
    <alternativeName>
        <fullName evidence="6">Cell elongation protein RodA</fullName>
    </alternativeName>
    <alternativeName>
        <fullName evidence="6">Cell wall polymerase</fullName>
    </alternativeName>
    <alternativeName>
        <fullName evidence="6">Peptidoglycan polymerase</fullName>
        <shortName evidence="6">PG polymerase</shortName>
    </alternativeName>
</protein>
<dbReference type="EMBL" id="BA000039">
    <property type="protein sequence ID" value="BAC09135.1"/>
    <property type="molecule type" value="Genomic_DNA"/>
</dbReference>
<dbReference type="GO" id="GO:0008360">
    <property type="term" value="P:regulation of cell shape"/>
    <property type="evidence" value="ECO:0007669"/>
    <property type="project" value="UniProtKB-KW"/>
</dbReference>
<dbReference type="PATRIC" id="fig|197221.4.peg.1660"/>
<keyword evidence="5 6" id="KW-0472">Membrane</keyword>
<feature type="transmembrane region" description="Helical" evidence="6">
    <location>
        <begin position="441"/>
        <end position="460"/>
    </location>
</feature>
<dbReference type="GO" id="GO:0005886">
    <property type="term" value="C:plasma membrane"/>
    <property type="evidence" value="ECO:0007669"/>
    <property type="project" value="UniProtKB-SubCell"/>
</dbReference>
<dbReference type="UniPathway" id="UPA00219"/>
<keyword evidence="2 6" id="KW-0812">Transmembrane</keyword>
<dbReference type="PANTHER" id="PTHR30474">
    <property type="entry name" value="CELL CYCLE PROTEIN"/>
    <property type="match status" value="1"/>
</dbReference>
<keyword evidence="6" id="KW-0808">Transferase</keyword>
<evidence type="ECO:0000256" key="3">
    <source>
        <dbReference type="ARBA" id="ARBA00022960"/>
    </source>
</evidence>
<keyword evidence="6" id="KW-0328">Glycosyltransferase</keyword>
<dbReference type="AlphaFoldDB" id="Q8DIK2"/>
<feature type="transmembrane region" description="Helical" evidence="6">
    <location>
        <begin position="184"/>
        <end position="204"/>
    </location>
</feature>
<dbReference type="GO" id="GO:0008955">
    <property type="term" value="F:peptidoglycan glycosyltransferase activity"/>
    <property type="evidence" value="ECO:0007669"/>
    <property type="project" value="UniProtKB-UniRule"/>
</dbReference>
<dbReference type="Pfam" id="PF01098">
    <property type="entry name" value="FTSW_RODA_SPOVE"/>
    <property type="match status" value="2"/>
</dbReference>